<dbReference type="GO" id="GO:0000287">
    <property type="term" value="F:magnesium ion binding"/>
    <property type="evidence" value="ECO:0007669"/>
    <property type="project" value="TreeGrafter"/>
</dbReference>
<dbReference type="PANTHER" id="PTHR10000:SF8">
    <property type="entry name" value="HAD SUPERFAMILY HYDROLASE-LIKE, TYPE 3"/>
    <property type="match status" value="1"/>
</dbReference>
<evidence type="ECO:0000313" key="2">
    <source>
        <dbReference type="Proteomes" id="UP000555407"/>
    </source>
</evidence>
<keyword evidence="2" id="KW-1185">Reference proteome</keyword>
<dbReference type="GO" id="GO:0016791">
    <property type="term" value="F:phosphatase activity"/>
    <property type="evidence" value="ECO:0007669"/>
    <property type="project" value="TreeGrafter"/>
</dbReference>
<dbReference type="InterPro" id="IPR006379">
    <property type="entry name" value="HAD-SF_hydro_IIB"/>
</dbReference>
<evidence type="ECO:0008006" key="3">
    <source>
        <dbReference type="Google" id="ProtNLM"/>
    </source>
</evidence>
<dbReference type="AlphaFoldDB" id="A0A7X5VC75"/>
<dbReference type="RefSeq" id="WP_167209411.1">
    <property type="nucleotide sequence ID" value="NZ_JAASRO010000001.1"/>
</dbReference>
<accession>A0A7X5VC75</accession>
<name>A0A7X5VC75_9ACTN</name>
<dbReference type="Gene3D" id="3.40.50.1000">
    <property type="entry name" value="HAD superfamily/HAD-like"/>
    <property type="match status" value="1"/>
</dbReference>
<dbReference type="InterPro" id="IPR036412">
    <property type="entry name" value="HAD-like_sf"/>
</dbReference>
<reference evidence="1 2" key="1">
    <citation type="submission" date="2020-03" db="EMBL/GenBank/DDBJ databases">
        <title>Sequencing the genomes of 1000 actinobacteria strains.</title>
        <authorList>
            <person name="Klenk H.-P."/>
        </authorList>
    </citation>
    <scope>NUCLEOTIDE SEQUENCE [LARGE SCALE GENOMIC DNA]</scope>
    <source>
        <strain evidence="1 2">DSM 45490</strain>
    </source>
</reference>
<organism evidence="1 2">
    <name type="scientific">Kribbella shirazensis</name>
    <dbReference type="NCBI Taxonomy" id="1105143"/>
    <lineage>
        <taxon>Bacteria</taxon>
        <taxon>Bacillati</taxon>
        <taxon>Actinomycetota</taxon>
        <taxon>Actinomycetes</taxon>
        <taxon>Propionibacteriales</taxon>
        <taxon>Kribbellaceae</taxon>
        <taxon>Kribbella</taxon>
    </lineage>
</organism>
<dbReference type="NCBIfam" id="TIGR01484">
    <property type="entry name" value="HAD-SF-IIB"/>
    <property type="match status" value="1"/>
</dbReference>
<dbReference type="InterPro" id="IPR023214">
    <property type="entry name" value="HAD_sf"/>
</dbReference>
<dbReference type="Pfam" id="PF08282">
    <property type="entry name" value="Hydrolase_3"/>
    <property type="match status" value="1"/>
</dbReference>
<evidence type="ECO:0000313" key="1">
    <source>
        <dbReference type="EMBL" id="NIK58540.1"/>
    </source>
</evidence>
<gene>
    <name evidence="1" type="ORF">BJY22_004257</name>
</gene>
<dbReference type="GO" id="GO:0005829">
    <property type="term" value="C:cytosol"/>
    <property type="evidence" value="ECO:0007669"/>
    <property type="project" value="TreeGrafter"/>
</dbReference>
<dbReference type="EMBL" id="JAASRO010000001">
    <property type="protein sequence ID" value="NIK58540.1"/>
    <property type="molecule type" value="Genomic_DNA"/>
</dbReference>
<dbReference type="SUPFAM" id="SSF56784">
    <property type="entry name" value="HAD-like"/>
    <property type="match status" value="1"/>
</dbReference>
<dbReference type="PANTHER" id="PTHR10000">
    <property type="entry name" value="PHOSPHOSERINE PHOSPHATASE"/>
    <property type="match status" value="1"/>
</dbReference>
<sequence length="275" mass="29556">MTGPLRYPWLVTDLDGTLVDRDLRIPQRNLDAIARYQAAGGVVTIATGRNERSARRYHEQLGLDTPMILYNGARVVDVATGNRLLDLRLDAAWPVVERHGLPDLPATVGVVGFHDLDAYLLKPARALAEYARRDQIELRNSPLPGCPTKLMLIGESPDDLTGVPETITRALPGVRLVSSEKTYLEVLPAAADKGSALRELAARSGVPLETIAAIGDNPNDLELIRTAGLGAAVGDGHADLLHTADVTVAPCSQGAVADFVNSYLMPPRPGRKVLR</sequence>
<proteinExistence type="predicted"/>
<protein>
    <recommendedName>
        <fullName evidence="3">HAD family phosphatase</fullName>
    </recommendedName>
</protein>
<dbReference type="Proteomes" id="UP000555407">
    <property type="component" value="Unassembled WGS sequence"/>
</dbReference>
<dbReference type="Gene3D" id="3.30.1240.10">
    <property type="match status" value="1"/>
</dbReference>
<comment type="caution">
    <text evidence="1">The sequence shown here is derived from an EMBL/GenBank/DDBJ whole genome shotgun (WGS) entry which is preliminary data.</text>
</comment>